<dbReference type="Pfam" id="PF02746">
    <property type="entry name" value="MR_MLE_N"/>
    <property type="match status" value="1"/>
</dbReference>
<dbReference type="Pfam" id="PF13378">
    <property type="entry name" value="MR_MLE_C"/>
    <property type="match status" value="1"/>
</dbReference>
<comment type="cofactor">
    <cofactor evidence="1">
        <name>Mg(2+)</name>
        <dbReference type="ChEBI" id="CHEBI:18420"/>
    </cofactor>
</comment>
<feature type="domain" description="Enolase C-terminal" evidence="5">
    <location>
        <begin position="180"/>
        <end position="390"/>
    </location>
</feature>
<keyword evidence="2" id="KW-0479">Metal-binding</keyword>
<dbReference type="InterPro" id="IPR013341">
    <property type="entry name" value="Mandelate_racemase_N_dom"/>
</dbReference>
<evidence type="ECO:0000256" key="1">
    <source>
        <dbReference type="ARBA" id="ARBA00001946"/>
    </source>
</evidence>
<dbReference type="PANTHER" id="PTHR13794">
    <property type="entry name" value="ENOLASE SUPERFAMILY, MANDELATE RACEMASE"/>
    <property type="match status" value="1"/>
</dbReference>
<organism evidence="6">
    <name type="scientific">marine metagenome</name>
    <dbReference type="NCBI Taxonomy" id="408172"/>
    <lineage>
        <taxon>unclassified sequences</taxon>
        <taxon>metagenomes</taxon>
        <taxon>ecological metagenomes</taxon>
    </lineage>
</organism>
<dbReference type="AlphaFoldDB" id="A0A382BF57"/>
<dbReference type="GO" id="GO:0009063">
    <property type="term" value="P:amino acid catabolic process"/>
    <property type="evidence" value="ECO:0007669"/>
    <property type="project" value="InterPro"/>
</dbReference>
<dbReference type="InterPro" id="IPR036849">
    <property type="entry name" value="Enolase-like_C_sf"/>
</dbReference>
<dbReference type="Gene3D" id="3.20.20.120">
    <property type="entry name" value="Enolase-like C-terminal domain"/>
    <property type="match status" value="1"/>
</dbReference>
<gene>
    <name evidence="6" type="ORF">METZ01_LOCUS164747</name>
</gene>
<evidence type="ECO:0000256" key="3">
    <source>
        <dbReference type="ARBA" id="ARBA00022842"/>
    </source>
</evidence>
<keyword evidence="3" id="KW-0460">Magnesium</keyword>
<proteinExistence type="predicted"/>
<dbReference type="InterPro" id="IPR046945">
    <property type="entry name" value="RHMD-like"/>
</dbReference>
<sequence>MAALAATVGAPQELLATQPPQLRIDAVDAYPIYINQRSEGLLDAPTFSGDDDPRRWRWGGPFEQLPSAIIAIVKTNQGITGFGMGAGGSAAVEIIDGHLKHLLMGTNPLNVEQLWDQMYTSGVLYGRRGLFAMALSAVDNALWDIAGKHAGQPIHELLGGASRDRIPIYQTGGDVARGKANGVRHFKRGLPVGPHTPPAELDRAIDSVLEARDAIGPEGNLMTDCVSRNGTVEWAVPFAERLRPANLYFMEELLSPDNVFGYAELVQRIGGGGAGWTKIACGEHEYTEHGFDVLVRLNSAEVLQPDITWCGGTTAGRRIARLVEAAGLEIIPHRGGSSWGFPIALTSPSCTMAESFPAGSTILDAMSNKVENGEVLAPTGAGFGTTLTEELVLEHRLTA</sequence>
<accession>A0A382BF57</accession>
<dbReference type="SUPFAM" id="SSF51604">
    <property type="entry name" value="Enolase C-terminal domain-like"/>
    <property type="match status" value="1"/>
</dbReference>
<dbReference type="EMBL" id="UINC01029343">
    <property type="protein sequence ID" value="SVB11893.1"/>
    <property type="molecule type" value="Genomic_DNA"/>
</dbReference>
<feature type="domain" description="Mandelate racemase/muconate lactonizing enzyme N-terminal" evidence="4">
    <location>
        <begin position="69"/>
        <end position="159"/>
    </location>
</feature>
<name>A0A382BF57_9ZZZZ</name>
<evidence type="ECO:0000313" key="6">
    <source>
        <dbReference type="EMBL" id="SVB11893.1"/>
    </source>
</evidence>
<dbReference type="SUPFAM" id="SSF54826">
    <property type="entry name" value="Enolase N-terminal domain-like"/>
    <property type="match status" value="1"/>
</dbReference>
<dbReference type="InterPro" id="IPR018110">
    <property type="entry name" value="Mandel_Rmase/mucon_lact_enz_CS"/>
</dbReference>
<evidence type="ECO:0000256" key="2">
    <source>
        <dbReference type="ARBA" id="ARBA00022723"/>
    </source>
</evidence>
<evidence type="ECO:0000259" key="5">
    <source>
        <dbReference type="Pfam" id="PF13378"/>
    </source>
</evidence>
<protein>
    <recommendedName>
        <fullName evidence="7">Mandelate racemase/muconate lactonizing enzyme C-terminal domain-containing protein</fullName>
    </recommendedName>
</protein>
<dbReference type="InterPro" id="IPR029065">
    <property type="entry name" value="Enolase_C-like"/>
</dbReference>
<dbReference type="GO" id="GO:0000287">
    <property type="term" value="F:magnesium ion binding"/>
    <property type="evidence" value="ECO:0007669"/>
    <property type="project" value="TreeGrafter"/>
</dbReference>
<evidence type="ECO:0000259" key="4">
    <source>
        <dbReference type="Pfam" id="PF02746"/>
    </source>
</evidence>
<dbReference type="SFLD" id="SFLDG00179">
    <property type="entry name" value="mandelate_racemase"/>
    <property type="match status" value="1"/>
</dbReference>
<dbReference type="InterPro" id="IPR029017">
    <property type="entry name" value="Enolase-like_N"/>
</dbReference>
<dbReference type="PANTHER" id="PTHR13794:SF58">
    <property type="entry name" value="MITOCHONDRIAL ENOLASE SUPERFAMILY MEMBER 1"/>
    <property type="match status" value="1"/>
</dbReference>
<dbReference type="GO" id="GO:0016052">
    <property type="term" value="P:carbohydrate catabolic process"/>
    <property type="evidence" value="ECO:0007669"/>
    <property type="project" value="TreeGrafter"/>
</dbReference>
<evidence type="ECO:0008006" key="7">
    <source>
        <dbReference type="Google" id="ProtNLM"/>
    </source>
</evidence>
<dbReference type="SFLD" id="SFLDS00001">
    <property type="entry name" value="Enolase"/>
    <property type="match status" value="1"/>
</dbReference>
<reference evidence="6" key="1">
    <citation type="submission" date="2018-05" db="EMBL/GenBank/DDBJ databases">
        <authorList>
            <person name="Lanie J.A."/>
            <person name="Ng W.-L."/>
            <person name="Kazmierczak K.M."/>
            <person name="Andrzejewski T.M."/>
            <person name="Davidsen T.M."/>
            <person name="Wayne K.J."/>
            <person name="Tettelin H."/>
            <person name="Glass J.I."/>
            <person name="Rusch D."/>
            <person name="Podicherti R."/>
            <person name="Tsui H.-C.T."/>
            <person name="Winkler M.E."/>
        </authorList>
    </citation>
    <scope>NUCLEOTIDE SEQUENCE</scope>
</reference>
<dbReference type="Gene3D" id="3.30.390.10">
    <property type="entry name" value="Enolase-like, N-terminal domain"/>
    <property type="match status" value="1"/>
</dbReference>
<dbReference type="GO" id="GO:0016836">
    <property type="term" value="F:hydro-lyase activity"/>
    <property type="evidence" value="ECO:0007669"/>
    <property type="project" value="TreeGrafter"/>
</dbReference>
<dbReference type="PROSITE" id="PS00908">
    <property type="entry name" value="MR_MLE_1"/>
    <property type="match status" value="1"/>
</dbReference>